<proteinExistence type="inferred from homology"/>
<dbReference type="PANTHER" id="PTHR11803">
    <property type="entry name" value="2-IMINOBUTANOATE/2-IMINOPROPANOATE DEAMINASE RIDA"/>
    <property type="match status" value="1"/>
</dbReference>
<evidence type="ECO:0000256" key="1">
    <source>
        <dbReference type="ARBA" id="ARBA00010552"/>
    </source>
</evidence>
<dbReference type="AlphaFoldDB" id="A0A0S8GDS1"/>
<dbReference type="Pfam" id="PF01042">
    <property type="entry name" value="Ribonuc_L-PSP"/>
    <property type="match status" value="1"/>
</dbReference>
<gene>
    <name evidence="2" type="ORF">AMJ82_01605</name>
</gene>
<reference evidence="2 3" key="1">
    <citation type="journal article" date="2015" name="Microbiome">
        <title>Genomic resolution of linkages in carbon, nitrogen, and sulfur cycling among widespread estuary sediment bacteria.</title>
        <authorList>
            <person name="Baker B.J."/>
            <person name="Lazar C.S."/>
            <person name="Teske A.P."/>
            <person name="Dick G.J."/>
        </authorList>
    </citation>
    <scope>NUCLEOTIDE SEQUENCE [LARGE SCALE GENOMIC DNA]</scope>
    <source>
        <strain evidence="2">SM23_40</strain>
    </source>
</reference>
<name>A0A0S8GDS1_UNCT6</name>
<dbReference type="EMBL" id="LJUI01000007">
    <property type="protein sequence ID" value="KPK71151.1"/>
    <property type="molecule type" value="Genomic_DNA"/>
</dbReference>
<dbReference type="GO" id="GO:0019239">
    <property type="term" value="F:deaminase activity"/>
    <property type="evidence" value="ECO:0007669"/>
    <property type="project" value="TreeGrafter"/>
</dbReference>
<dbReference type="NCBIfam" id="TIGR00004">
    <property type="entry name" value="Rid family detoxifying hydrolase"/>
    <property type="match status" value="1"/>
</dbReference>
<accession>A0A0S8GDS1</accession>
<dbReference type="SUPFAM" id="SSF55298">
    <property type="entry name" value="YjgF-like"/>
    <property type="match status" value="1"/>
</dbReference>
<dbReference type="InterPro" id="IPR035959">
    <property type="entry name" value="RutC-like_sf"/>
</dbReference>
<evidence type="ECO:0008006" key="4">
    <source>
        <dbReference type="Google" id="ProtNLM"/>
    </source>
</evidence>
<dbReference type="PANTHER" id="PTHR11803:SF39">
    <property type="entry name" value="2-IMINOBUTANOATE_2-IMINOPROPANOATE DEAMINASE"/>
    <property type="match status" value="1"/>
</dbReference>
<evidence type="ECO:0000313" key="2">
    <source>
        <dbReference type="EMBL" id="KPK71151.1"/>
    </source>
</evidence>
<dbReference type="PATRIC" id="fig|1703774.3.peg.44"/>
<dbReference type="Gene3D" id="3.30.1330.40">
    <property type="entry name" value="RutC-like"/>
    <property type="match status" value="1"/>
</dbReference>
<evidence type="ECO:0000313" key="3">
    <source>
        <dbReference type="Proteomes" id="UP000051717"/>
    </source>
</evidence>
<dbReference type="CDD" id="cd00448">
    <property type="entry name" value="YjgF_YER057c_UK114_family"/>
    <property type="match status" value="1"/>
</dbReference>
<comment type="caution">
    <text evidence="2">The sequence shown here is derived from an EMBL/GenBank/DDBJ whole genome shotgun (WGS) entry which is preliminary data.</text>
</comment>
<dbReference type="InterPro" id="IPR006056">
    <property type="entry name" value="RidA"/>
</dbReference>
<dbReference type="InterPro" id="IPR006175">
    <property type="entry name" value="YjgF/YER057c/UK114"/>
</dbReference>
<dbReference type="GO" id="GO:0005829">
    <property type="term" value="C:cytosol"/>
    <property type="evidence" value="ECO:0007669"/>
    <property type="project" value="TreeGrafter"/>
</dbReference>
<sequence length="129" mass="13776">MDRKIVDTSQAPAAIGPYSQAIVAGPFVFTAGQIPIDPATGEVVGGGIAEQTDRVLRNLASVLIAAGSDLPNVVKTTVYLSDMDDFQAMNKVYSRFFEQLPPARSTVEASLPRDVKVEIDAVALIADRR</sequence>
<comment type="similarity">
    <text evidence="1">Belongs to the RutC family.</text>
</comment>
<organism evidence="2 3">
    <name type="scientific">candidate division TA06 bacterium SM23_40</name>
    <dbReference type="NCBI Taxonomy" id="1703774"/>
    <lineage>
        <taxon>Bacteria</taxon>
        <taxon>Bacteria division TA06</taxon>
    </lineage>
</organism>
<protein>
    <recommendedName>
        <fullName evidence="4">Reactive intermediate/imine deaminase</fullName>
    </recommendedName>
</protein>
<dbReference type="FunFam" id="3.30.1330.40:FF:000001">
    <property type="entry name" value="L-PSP family endoribonuclease"/>
    <property type="match status" value="1"/>
</dbReference>
<dbReference type="Proteomes" id="UP000051717">
    <property type="component" value="Unassembled WGS sequence"/>
</dbReference>